<keyword evidence="3" id="KW-0319">Glycerol metabolism</keyword>
<sequence>MSKDGVAFCLNSADLLGSSNAMTSFMSRSTMVSEIQPKSGIFSFDLTWSEIQTLTPQLTSPLPNSGLARNPANKNQGKFITLSDFLDFAKAKAVSGILIDIENAAYLASKKGLSIIDAVTAALSNATFDKQATQQVMIQSDDTSVLSKFKNVPGYKRVLSIKEIIGDVPKQTVEEIKKFADAVNLPRSSIVTTNGGFTTTFTTVVDELHAANISAYVSVLRNEYVAIAFDFFSDPVVELATYVGRLGIDGVVTDYPKTADAYLSKPITYPTV</sequence>
<name>A0ABY9CT41_VITVI</name>
<dbReference type="SUPFAM" id="SSF51695">
    <property type="entry name" value="PLC-like phosphodiesterases"/>
    <property type="match status" value="1"/>
</dbReference>
<gene>
    <name evidence="7" type="ORF">VitviT2T_016835</name>
</gene>
<dbReference type="InterPro" id="IPR017946">
    <property type="entry name" value="PLC-like_Pdiesterase_TIM-brl"/>
</dbReference>
<evidence type="ECO:0000256" key="4">
    <source>
        <dbReference type="ARBA" id="ARBA00022801"/>
    </source>
</evidence>
<dbReference type="InterPro" id="IPR030395">
    <property type="entry name" value="GP_PDE_dom"/>
</dbReference>
<evidence type="ECO:0000313" key="8">
    <source>
        <dbReference type="Proteomes" id="UP001227230"/>
    </source>
</evidence>
<dbReference type="Pfam" id="PF03009">
    <property type="entry name" value="GDPD"/>
    <property type="match status" value="1"/>
</dbReference>
<comment type="catalytic activity">
    <reaction evidence="5">
        <text>a sn-glycero-3-phosphodiester + H2O = an alcohol + sn-glycerol 3-phosphate + H(+)</text>
        <dbReference type="Rhea" id="RHEA:12969"/>
        <dbReference type="ChEBI" id="CHEBI:15377"/>
        <dbReference type="ChEBI" id="CHEBI:15378"/>
        <dbReference type="ChEBI" id="CHEBI:30879"/>
        <dbReference type="ChEBI" id="CHEBI:57597"/>
        <dbReference type="ChEBI" id="CHEBI:83408"/>
        <dbReference type="EC" id="3.1.4.46"/>
    </reaction>
</comment>
<protein>
    <recommendedName>
        <fullName evidence="1">glycerophosphodiester phosphodiesterase</fullName>
        <ecNumber evidence="1">3.1.4.46</ecNumber>
    </recommendedName>
</protein>
<dbReference type="Proteomes" id="UP001227230">
    <property type="component" value="Chromosome 11"/>
</dbReference>
<keyword evidence="8" id="KW-1185">Reference proteome</keyword>
<evidence type="ECO:0000256" key="5">
    <source>
        <dbReference type="ARBA" id="ARBA00047512"/>
    </source>
</evidence>
<feature type="domain" description="GP-PDE" evidence="6">
    <location>
        <begin position="1"/>
        <end position="263"/>
    </location>
</feature>
<dbReference type="PROSITE" id="PS51704">
    <property type="entry name" value="GP_PDE"/>
    <property type="match status" value="1"/>
</dbReference>
<evidence type="ECO:0000256" key="2">
    <source>
        <dbReference type="ARBA" id="ARBA00022729"/>
    </source>
</evidence>
<organism evidence="7 8">
    <name type="scientific">Vitis vinifera</name>
    <name type="common">Grape</name>
    <dbReference type="NCBI Taxonomy" id="29760"/>
    <lineage>
        <taxon>Eukaryota</taxon>
        <taxon>Viridiplantae</taxon>
        <taxon>Streptophyta</taxon>
        <taxon>Embryophyta</taxon>
        <taxon>Tracheophyta</taxon>
        <taxon>Spermatophyta</taxon>
        <taxon>Magnoliopsida</taxon>
        <taxon>eudicotyledons</taxon>
        <taxon>Gunneridae</taxon>
        <taxon>Pentapetalae</taxon>
        <taxon>rosids</taxon>
        <taxon>Vitales</taxon>
        <taxon>Vitaceae</taxon>
        <taxon>Viteae</taxon>
        <taxon>Vitis</taxon>
    </lineage>
</organism>
<keyword evidence="4" id="KW-0378">Hydrolase</keyword>
<evidence type="ECO:0000256" key="1">
    <source>
        <dbReference type="ARBA" id="ARBA00012247"/>
    </source>
</evidence>
<accession>A0ABY9CT41</accession>
<dbReference type="EC" id="3.1.4.46" evidence="1"/>
<dbReference type="PANTHER" id="PTHR43620">
    <property type="entry name" value="GLYCEROPHOSPHORYL DIESTER PHOSPHODIESTERASE"/>
    <property type="match status" value="1"/>
</dbReference>
<evidence type="ECO:0000313" key="7">
    <source>
        <dbReference type="EMBL" id="WJZ98301.1"/>
    </source>
</evidence>
<dbReference type="Gene3D" id="3.20.20.190">
    <property type="entry name" value="Phosphatidylinositol (PI) phosphodiesterase"/>
    <property type="match status" value="1"/>
</dbReference>
<dbReference type="PANTHER" id="PTHR43620:SF44">
    <property type="entry name" value="GLYCEROPHOSPHODIESTER PHOSPHODIESTERASE GDPDL6-RELATED"/>
    <property type="match status" value="1"/>
</dbReference>
<evidence type="ECO:0000256" key="3">
    <source>
        <dbReference type="ARBA" id="ARBA00022798"/>
    </source>
</evidence>
<dbReference type="EMBL" id="CP126658">
    <property type="protein sequence ID" value="WJZ98301.1"/>
    <property type="molecule type" value="Genomic_DNA"/>
</dbReference>
<keyword evidence="2" id="KW-0732">Signal</keyword>
<evidence type="ECO:0000259" key="6">
    <source>
        <dbReference type="PROSITE" id="PS51704"/>
    </source>
</evidence>
<reference evidence="7 8" key="1">
    <citation type="journal article" date="2023" name="Hortic Res">
        <title>The complete reference genome for grapevine (Vitis vinifera L.) genetics and breeding.</title>
        <authorList>
            <person name="Shi X."/>
            <person name="Cao S."/>
            <person name="Wang X."/>
            <person name="Huang S."/>
            <person name="Wang Y."/>
            <person name="Liu Z."/>
            <person name="Liu W."/>
            <person name="Leng X."/>
            <person name="Peng Y."/>
            <person name="Wang N."/>
            <person name="Wang Y."/>
            <person name="Ma Z."/>
            <person name="Xu X."/>
            <person name="Zhang F."/>
            <person name="Xue H."/>
            <person name="Zhong H."/>
            <person name="Wang Y."/>
            <person name="Zhang K."/>
            <person name="Velt A."/>
            <person name="Avia K."/>
            <person name="Holtgrawe D."/>
            <person name="Grimplet J."/>
            <person name="Matus J.T."/>
            <person name="Ware D."/>
            <person name="Wu X."/>
            <person name="Wang H."/>
            <person name="Liu C."/>
            <person name="Fang Y."/>
            <person name="Rustenholz C."/>
            <person name="Cheng Z."/>
            <person name="Xiao H."/>
            <person name="Zhou Y."/>
        </authorList>
    </citation>
    <scope>NUCLEOTIDE SEQUENCE [LARGE SCALE GENOMIC DNA]</scope>
    <source>
        <strain evidence="8">cv. Pinot noir / PN40024</strain>
        <tissue evidence="7">Leaf</tissue>
    </source>
</reference>
<proteinExistence type="predicted"/>